<keyword evidence="3" id="KW-0676">Redox-active center</keyword>
<feature type="domain" description="Thioredoxin" evidence="5">
    <location>
        <begin position="228"/>
        <end position="371"/>
    </location>
</feature>
<feature type="chain" id="PRO_5011723936" evidence="4">
    <location>
        <begin position="18"/>
        <end position="371"/>
    </location>
</feature>
<evidence type="ECO:0000256" key="1">
    <source>
        <dbReference type="ARBA" id="ARBA00004196"/>
    </source>
</evidence>
<keyword evidence="4" id="KW-0732">Signal</keyword>
<dbReference type="InterPro" id="IPR013740">
    <property type="entry name" value="Redoxin"/>
</dbReference>
<dbReference type="PANTHER" id="PTHR42852">
    <property type="entry name" value="THIOL:DISULFIDE INTERCHANGE PROTEIN DSBE"/>
    <property type="match status" value="1"/>
</dbReference>
<reference evidence="7" key="1">
    <citation type="submission" date="2016-10" db="EMBL/GenBank/DDBJ databases">
        <authorList>
            <person name="Varghese N."/>
            <person name="Submissions S."/>
        </authorList>
    </citation>
    <scope>NUCLEOTIDE SEQUENCE [LARGE SCALE GENOMIC DNA]</scope>
    <source>
        <strain evidence="7">DSM 18609</strain>
    </source>
</reference>
<dbReference type="InterPro" id="IPR050553">
    <property type="entry name" value="Thioredoxin_ResA/DsbE_sf"/>
</dbReference>
<dbReference type="InterPro" id="IPR036249">
    <property type="entry name" value="Thioredoxin-like_sf"/>
</dbReference>
<accession>A0A1G6YRR9</accession>
<name>A0A1G6YRR9_9SPHI</name>
<dbReference type="STRING" id="390242.SAMN04488024_10986"/>
<dbReference type="GO" id="GO:0017004">
    <property type="term" value="P:cytochrome complex assembly"/>
    <property type="evidence" value="ECO:0007669"/>
    <property type="project" value="UniProtKB-KW"/>
</dbReference>
<comment type="subcellular location">
    <subcellularLocation>
        <location evidence="1">Cell envelope</location>
    </subcellularLocation>
</comment>
<dbReference type="CDD" id="cd02966">
    <property type="entry name" value="TlpA_like_family"/>
    <property type="match status" value="1"/>
</dbReference>
<feature type="signal peptide" evidence="4">
    <location>
        <begin position="1"/>
        <end position="17"/>
    </location>
</feature>
<evidence type="ECO:0000313" key="6">
    <source>
        <dbReference type="EMBL" id="SDD92256.1"/>
    </source>
</evidence>
<proteinExistence type="predicted"/>
<dbReference type="PROSITE" id="PS00194">
    <property type="entry name" value="THIOREDOXIN_1"/>
    <property type="match status" value="1"/>
</dbReference>
<dbReference type="Pfam" id="PF08534">
    <property type="entry name" value="Redoxin"/>
    <property type="match status" value="1"/>
</dbReference>
<keyword evidence="2" id="KW-0201">Cytochrome c-type biogenesis</keyword>
<evidence type="ECO:0000256" key="2">
    <source>
        <dbReference type="ARBA" id="ARBA00022748"/>
    </source>
</evidence>
<dbReference type="GO" id="GO:0030313">
    <property type="term" value="C:cell envelope"/>
    <property type="evidence" value="ECO:0007669"/>
    <property type="project" value="UniProtKB-SubCell"/>
</dbReference>
<dbReference type="SUPFAM" id="SSF52833">
    <property type="entry name" value="Thioredoxin-like"/>
    <property type="match status" value="1"/>
</dbReference>
<sequence>MKKIILSAILSISCVLAFSQYKFTVNIQTKTLSGKKIHLNYFDNKTSFIPLKTDTIILKNGNNVIRGEIKQPSNFAAFVVRHKGKVIDENFVLDSGVNNINLDLSYEGSKSLKFHSDAKGNLILKDINSLFLEIANRKKALSAKGYVKMTEELNSEINEALLTRLEAYPNDFSSLINLYRISYSDHSPYAARKYLATLAKLSDELKNSVLGKQIYSEATNLIKNKIAASVGNEVKAFTITDLDNNLFSNSSFKGQPYMIVFSATWCGPCQLQLPKLKKIYETYKEQGLRVVYFNDDDDVIKWRDHVKKNNLTWINVSEKLKPSMSKIPKSFGVFAIPTCLIVNKKGTIVYNSDQSDPEIYNIEKYVKQVIN</sequence>
<protein>
    <submittedName>
        <fullName evidence="6">Thioredoxin-like</fullName>
    </submittedName>
</protein>
<dbReference type="InterPro" id="IPR017937">
    <property type="entry name" value="Thioredoxin_CS"/>
</dbReference>
<dbReference type="Gene3D" id="3.40.30.10">
    <property type="entry name" value="Glutaredoxin"/>
    <property type="match status" value="1"/>
</dbReference>
<organism evidence="6 7">
    <name type="scientific">Pedobacter soli</name>
    <dbReference type="NCBI Taxonomy" id="390242"/>
    <lineage>
        <taxon>Bacteria</taxon>
        <taxon>Pseudomonadati</taxon>
        <taxon>Bacteroidota</taxon>
        <taxon>Sphingobacteriia</taxon>
        <taxon>Sphingobacteriales</taxon>
        <taxon>Sphingobacteriaceae</taxon>
        <taxon>Pedobacter</taxon>
    </lineage>
</organism>
<gene>
    <name evidence="6" type="ORF">SAMN04488024_10986</name>
</gene>
<dbReference type="PROSITE" id="PS51352">
    <property type="entry name" value="THIOREDOXIN_2"/>
    <property type="match status" value="1"/>
</dbReference>
<evidence type="ECO:0000256" key="4">
    <source>
        <dbReference type="SAM" id="SignalP"/>
    </source>
</evidence>
<evidence type="ECO:0000259" key="5">
    <source>
        <dbReference type="PROSITE" id="PS51352"/>
    </source>
</evidence>
<keyword evidence="7" id="KW-1185">Reference proteome</keyword>
<dbReference type="InterPro" id="IPR013766">
    <property type="entry name" value="Thioredoxin_domain"/>
</dbReference>
<dbReference type="Proteomes" id="UP000199455">
    <property type="component" value="Unassembled WGS sequence"/>
</dbReference>
<dbReference type="RefSeq" id="WP_090771194.1">
    <property type="nucleotide sequence ID" value="NZ_FMZH01000009.1"/>
</dbReference>
<evidence type="ECO:0000256" key="3">
    <source>
        <dbReference type="ARBA" id="ARBA00023284"/>
    </source>
</evidence>
<dbReference type="GO" id="GO:0016491">
    <property type="term" value="F:oxidoreductase activity"/>
    <property type="evidence" value="ECO:0007669"/>
    <property type="project" value="InterPro"/>
</dbReference>
<dbReference type="PANTHER" id="PTHR42852:SF13">
    <property type="entry name" value="PROTEIN DIPZ"/>
    <property type="match status" value="1"/>
</dbReference>
<dbReference type="AlphaFoldDB" id="A0A1G6YRR9"/>
<evidence type="ECO:0000313" key="7">
    <source>
        <dbReference type="Proteomes" id="UP000199455"/>
    </source>
</evidence>
<dbReference type="EMBL" id="FMZH01000009">
    <property type="protein sequence ID" value="SDD92256.1"/>
    <property type="molecule type" value="Genomic_DNA"/>
</dbReference>